<dbReference type="InterPro" id="IPR001789">
    <property type="entry name" value="Sig_transdc_resp-reg_receiver"/>
</dbReference>
<dbReference type="CDD" id="cd16922">
    <property type="entry name" value="HATPase_EvgS-ArcB-TorS-like"/>
    <property type="match status" value="1"/>
</dbReference>
<dbReference type="PANTHER" id="PTHR45339:SF1">
    <property type="entry name" value="HYBRID SIGNAL TRANSDUCTION HISTIDINE KINASE J"/>
    <property type="match status" value="1"/>
</dbReference>
<dbReference type="PROSITE" id="PS50110">
    <property type="entry name" value="RESPONSE_REGULATORY"/>
    <property type="match status" value="3"/>
</dbReference>
<dbReference type="Proteomes" id="UP000282636">
    <property type="component" value="Unassembled WGS sequence"/>
</dbReference>
<evidence type="ECO:0000256" key="4">
    <source>
        <dbReference type="ARBA" id="ARBA00022679"/>
    </source>
</evidence>
<evidence type="ECO:0000256" key="8">
    <source>
        <dbReference type="SAM" id="MobiDB-lite"/>
    </source>
</evidence>
<protein>
    <recommendedName>
        <fullName evidence="2">histidine kinase</fullName>
        <ecNumber evidence="2">2.7.13.3</ecNumber>
    </recommendedName>
</protein>
<feature type="transmembrane region" description="Helical" evidence="9">
    <location>
        <begin position="183"/>
        <end position="205"/>
    </location>
</feature>
<feature type="modified residue" description="4-aspartylphosphate" evidence="7">
    <location>
        <position position="828"/>
    </location>
</feature>
<feature type="domain" description="Response regulatory" evidence="11">
    <location>
        <begin position="1047"/>
        <end position="1164"/>
    </location>
</feature>
<evidence type="ECO:0000259" key="10">
    <source>
        <dbReference type="PROSITE" id="PS50109"/>
    </source>
</evidence>
<dbReference type="EMBL" id="RBTL01000031">
    <property type="protein sequence ID" value="RMT74773.1"/>
    <property type="molecule type" value="Genomic_DNA"/>
</dbReference>
<dbReference type="InterPro" id="IPR036890">
    <property type="entry name" value="HATPase_C_sf"/>
</dbReference>
<accession>A0A0Q0F6S9</accession>
<dbReference type="Pfam" id="PF05227">
    <property type="entry name" value="CHASE3"/>
    <property type="match status" value="1"/>
</dbReference>
<dbReference type="CDD" id="cd00156">
    <property type="entry name" value="REC"/>
    <property type="match status" value="2"/>
</dbReference>
<evidence type="ECO:0000259" key="11">
    <source>
        <dbReference type="PROSITE" id="PS50110"/>
    </source>
</evidence>
<feature type="domain" description="Response regulatory" evidence="11">
    <location>
        <begin position="901"/>
        <end position="1017"/>
    </location>
</feature>
<evidence type="ECO:0000313" key="12">
    <source>
        <dbReference type="EMBL" id="RMT74773.1"/>
    </source>
</evidence>
<dbReference type="InterPro" id="IPR007891">
    <property type="entry name" value="CHASE3"/>
</dbReference>
<dbReference type="GO" id="GO:0000155">
    <property type="term" value="F:phosphorelay sensor kinase activity"/>
    <property type="evidence" value="ECO:0007669"/>
    <property type="project" value="InterPro"/>
</dbReference>
<dbReference type="Gene3D" id="1.10.287.130">
    <property type="match status" value="1"/>
</dbReference>
<dbReference type="SUPFAM" id="SSF55781">
    <property type="entry name" value="GAF domain-like"/>
    <property type="match status" value="1"/>
</dbReference>
<dbReference type="Gene3D" id="3.30.450.40">
    <property type="match status" value="1"/>
</dbReference>
<comment type="catalytic activity">
    <reaction evidence="1">
        <text>ATP + protein L-histidine = ADP + protein N-phospho-L-histidine.</text>
        <dbReference type="EC" id="2.7.13.3"/>
    </reaction>
</comment>
<dbReference type="CDD" id="cd00082">
    <property type="entry name" value="HisKA"/>
    <property type="match status" value="1"/>
</dbReference>
<keyword evidence="4" id="KW-0808">Transferase</keyword>
<dbReference type="SUPFAM" id="SSF55874">
    <property type="entry name" value="ATPase domain of HSP90 chaperone/DNA topoisomerase II/histidine kinase"/>
    <property type="match status" value="1"/>
</dbReference>
<dbReference type="SMART" id="SM00387">
    <property type="entry name" value="HATPase_c"/>
    <property type="match status" value="1"/>
</dbReference>
<feature type="domain" description="Histidine kinase" evidence="10">
    <location>
        <begin position="500"/>
        <end position="720"/>
    </location>
</feature>
<dbReference type="InterPro" id="IPR029016">
    <property type="entry name" value="GAF-like_dom_sf"/>
</dbReference>
<dbReference type="PROSITE" id="PS50109">
    <property type="entry name" value="HIS_KIN"/>
    <property type="match status" value="1"/>
</dbReference>
<dbReference type="PRINTS" id="PR00344">
    <property type="entry name" value="BCTRLSENSOR"/>
</dbReference>
<dbReference type="CDD" id="cd19410">
    <property type="entry name" value="HK9-like_sensor"/>
    <property type="match status" value="1"/>
</dbReference>
<keyword evidence="5 12" id="KW-0418">Kinase</keyword>
<evidence type="ECO:0000256" key="2">
    <source>
        <dbReference type="ARBA" id="ARBA00012438"/>
    </source>
</evidence>
<dbReference type="Gene3D" id="3.40.50.2300">
    <property type="match status" value="3"/>
</dbReference>
<feature type="domain" description="Response regulatory" evidence="11">
    <location>
        <begin position="779"/>
        <end position="892"/>
    </location>
</feature>
<dbReference type="SMART" id="SM00065">
    <property type="entry name" value="GAF"/>
    <property type="match status" value="1"/>
</dbReference>
<evidence type="ECO:0000256" key="6">
    <source>
        <dbReference type="ARBA" id="ARBA00023012"/>
    </source>
</evidence>
<organism evidence="12 13">
    <name type="scientific">Pseudomonas syringae pv. theae</name>
    <dbReference type="NCBI Taxonomy" id="103985"/>
    <lineage>
        <taxon>Bacteria</taxon>
        <taxon>Pseudomonadati</taxon>
        <taxon>Pseudomonadota</taxon>
        <taxon>Gammaproteobacteria</taxon>
        <taxon>Pseudomonadales</taxon>
        <taxon>Pseudomonadaceae</taxon>
        <taxon>Pseudomonas</taxon>
        <taxon>Pseudomonas syringae</taxon>
    </lineage>
</organism>
<dbReference type="CDD" id="cd17546">
    <property type="entry name" value="REC_hyHK_CKI1_RcsC-like"/>
    <property type="match status" value="1"/>
</dbReference>
<dbReference type="Pfam" id="PF00512">
    <property type="entry name" value="HisKA"/>
    <property type="match status" value="1"/>
</dbReference>
<dbReference type="Gene3D" id="3.30.565.10">
    <property type="entry name" value="Histidine kinase-like ATPase, C-terminal domain"/>
    <property type="match status" value="1"/>
</dbReference>
<sequence>MNRTPSVDEQRFRKLLGRNVGLPLGVGVLSAVFFILLISYLLNAIQWVEHTDRVINNTNRSMKLSIDMETGMRGFLLTGDQHFLDPYEIAKPLLVAELNGLQDLVQDNPTQQDRFRRLFTMQQEWNAFAQEMIDLRRNNGDFQTPVLAGRGKRITDQIRTEYEQAVEMEQQLRLTRNAEVTRSTVISVTLYLIFVIVVSGILAYIGRRDLLSLSATYSANLRLQEVNAERLQKVAWLRNGQSELAEQVLGQLTLNMLGRNILQFLTQYLGASVAAVYIRQDHGGFTRVASYGFSREQEQQDQTIHSDEGVVGQAASQDRIITLDELPENYFKVASGLGEGSPRSVVVVPISNDDQVNGVVELGFLRPLTEQDVEFLELVSDNIGTSIEAARYRQRLQEVLAETQQLNEELQVQQEELRTANEELEEQSRILKESQAHLETQQAELEQTNEQLAEQSQALADQRDALDRNNEELNIAQGELQARADELQRASKYKSEFLANMSHELRTPLNSSLILAKLLAENPSENLTAEQVKFAESIYSAGNDLLNLINDILDISKVEAGKLEVRPENSSVSRLVEGLRGLFQPLAAEKKLAFTVDIQAGAPTMLFTDRQRLEQILKNLLSNAIKFTEAGAVSMVVSRQPGAGIVFSVRDSGIGIAEEHQQGIFEAFRQADGTTNRRYGGTGLGLSISRDLAALLGGSISVTSAPGQGSIFTLVLPEQYVEQDPQAPGSEPLVMHTPSVLQLSVPAAPVIQPPLPAPVETPIAVFADDRDKAPFERRCILVIEDEVRFAQILFDLAHELGYDCLVAHAADDGFNLASRYTPDAILLDMRLPDHSGLTVLQRLKELAPTRHIPVHVISVEDRQEAALHMGAIGYAVKPTTREELKDVFAKLEAKLTQKVKRILLVEDDDLQRDSIARLIGDDDIEITAVGFAQQALDLLRDHIYDCMIIDLKLPDMLGNELLKRMSTEDICAFPPVIVYTGRNMTRDEEAELMKYSRSIIIKGARSPERLLDEVTLFLHKVESQLSSERQKMLKTARSRDKVFEARKILVVDDDVRNIFALTSALEHKGAVVEIARNGLEAIAKLNEVEDIDLVLMDVMMPEMDGYEATTEIRKDPRWRKLPIIAVTAKAMKDDQERCLQAGSNDYLAKPIDLDRLFSLIRVWLPKMERI</sequence>
<dbReference type="InterPro" id="IPR036097">
    <property type="entry name" value="HisK_dim/P_sf"/>
</dbReference>
<keyword evidence="9" id="KW-1133">Transmembrane helix</keyword>
<dbReference type="Pfam" id="PF02518">
    <property type="entry name" value="HATPase_c"/>
    <property type="match status" value="1"/>
</dbReference>
<comment type="caution">
    <text evidence="12">The sequence shown here is derived from an EMBL/GenBank/DDBJ whole genome shotgun (WGS) entry which is preliminary data.</text>
</comment>
<evidence type="ECO:0000256" key="9">
    <source>
        <dbReference type="SAM" id="Phobius"/>
    </source>
</evidence>
<proteinExistence type="predicted"/>
<keyword evidence="9" id="KW-0812">Transmembrane</keyword>
<evidence type="ECO:0000256" key="5">
    <source>
        <dbReference type="ARBA" id="ARBA00022777"/>
    </source>
</evidence>
<evidence type="ECO:0000256" key="7">
    <source>
        <dbReference type="PROSITE-ProRule" id="PRU00169"/>
    </source>
</evidence>
<dbReference type="PANTHER" id="PTHR45339">
    <property type="entry name" value="HYBRID SIGNAL TRANSDUCTION HISTIDINE KINASE J"/>
    <property type="match status" value="1"/>
</dbReference>
<dbReference type="AlphaFoldDB" id="A0A0Q0F6S9"/>
<evidence type="ECO:0000313" key="13">
    <source>
        <dbReference type="Proteomes" id="UP000282636"/>
    </source>
</evidence>
<dbReference type="Pfam" id="PF00072">
    <property type="entry name" value="Response_reg"/>
    <property type="match status" value="3"/>
</dbReference>
<evidence type="ECO:0000256" key="1">
    <source>
        <dbReference type="ARBA" id="ARBA00000085"/>
    </source>
</evidence>
<evidence type="ECO:0000256" key="3">
    <source>
        <dbReference type="ARBA" id="ARBA00022553"/>
    </source>
</evidence>
<dbReference type="InterPro" id="IPR011006">
    <property type="entry name" value="CheY-like_superfamily"/>
</dbReference>
<dbReference type="Pfam" id="PF13185">
    <property type="entry name" value="GAF_2"/>
    <property type="match status" value="1"/>
</dbReference>
<feature type="transmembrane region" description="Helical" evidence="9">
    <location>
        <begin position="20"/>
        <end position="42"/>
    </location>
</feature>
<dbReference type="SMART" id="SM00388">
    <property type="entry name" value="HisKA"/>
    <property type="match status" value="1"/>
</dbReference>
<reference evidence="12 13" key="1">
    <citation type="submission" date="2018-08" db="EMBL/GenBank/DDBJ databases">
        <title>Recombination of ecologically and evolutionarily significant loci maintains genetic cohesion in the Pseudomonas syringae species complex.</title>
        <authorList>
            <person name="Dillon M."/>
            <person name="Thakur S."/>
            <person name="Almeida R.N.D."/>
            <person name="Weir B.S."/>
            <person name="Guttman D.S."/>
        </authorList>
    </citation>
    <scope>NUCLEOTIDE SEQUENCE [LARGE SCALE GENOMIC DNA]</scope>
    <source>
        <strain evidence="12 13">ICMP 3934</strain>
    </source>
</reference>
<dbReference type="RefSeq" id="WP_003382845.1">
    <property type="nucleotide sequence ID" value="NZ_BQUM01000075.1"/>
</dbReference>
<gene>
    <name evidence="12" type="ORF">ALP44_00452</name>
</gene>
<feature type="region of interest" description="Disordered" evidence="8">
    <location>
        <begin position="438"/>
        <end position="458"/>
    </location>
</feature>
<dbReference type="SUPFAM" id="SSF47384">
    <property type="entry name" value="Homodimeric domain of signal transducing histidine kinase"/>
    <property type="match status" value="1"/>
</dbReference>
<feature type="modified residue" description="4-aspartylphosphate" evidence="7">
    <location>
        <position position="950"/>
    </location>
</feature>
<dbReference type="EC" id="2.7.13.3" evidence="2"/>
<keyword evidence="6" id="KW-0902">Two-component regulatory system</keyword>
<dbReference type="InterPro" id="IPR003661">
    <property type="entry name" value="HisK_dim/P_dom"/>
</dbReference>
<name>A0A0Q0F6S9_PSESX</name>
<feature type="modified residue" description="4-aspartylphosphate" evidence="7">
    <location>
        <position position="1097"/>
    </location>
</feature>
<dbReference type="SUPFAM" id="SSF52172">
    <property type="entry name" value="CheY-like"/>
    <property type="match status" value="3"/>
</dbReference>
<dbReference type="InterPro" id="IPR004358">
    <property type="entry name" value="Sig_transdc_His_kin-like_C"/>
</dbReference>
<dbReference type="InterPro" id="IPR003018">
    <property type="entry name" value="GAF"/>
</dbReference>
<dbReference type="InterPro" id="IPR005467">
    <property type="entry name" value="His_kinase_dom"/>
</dbReference>
<dbReference type="FunFam" id="3.30.565.10:FF:000010">
    <property type="entry name" value="Sensor histidine kinase RcsC"/>
    <property type="match status" value="1"/>
</dbReference>
<dbReference type="InterPro" id="IPR003594">
    <property type="entry name" value="HATPase_dom"/>
</dbReference>
<keyword evidence="9" id="KW-0472">Membrane</keyword>
<keyword evidence="3 7" id="KW-0597">Phosphoprotein</keyword>
<dbReference type="SMART" id="SM00448">
    <property type="entry name" value="REC"/>
    <property type="match status" value="3"/>
</dbReference>